<keyword evidence="1" id="KW-0812">Transmembrane</keyword>
<keyword evidence="1" id="KW-1133">Transmembrane helix</keyword>
<reference evidence="2 3" key="1">
    <citation type="submission" date="2017-06" db="EMBL/GenBank/DDBJ databases">
        <title>Novel microbial phyla capable of carbon fixation and sulfur reduction in deep-sea sediments.</title>
        <authorList>
            <person name="Huang J."/>
            <person name="Baker B."/>
            <person name="Wang Y."/>
        </authorList>
    </citation>
    <scope>NUCLEOTIDE SEQUENCE [LARGE SCALE GENOMIC DNA]</scope>
    <source>
        <strain evidence="2">B3_LCP</strain>
    </source>
</reference>
<keyword evidence="1" id="KW-0472">Membrane</keyword>
<name>A0A532V3U8_UNCL8</name>
<evidence type="ECO:0008006" key="4">
    <source>
        <dbReference type="Google" id="ProtNLM"/>
    </source>
</evidence>
<dbReference type="AlphaFoldDB" id="A0A532V3U8"/>
<feature type="transmembrane region" description="Helical" evidence="1">
    <location>
        <begin position="12"/>
        <end position="33"/>
    </location>
</feature>
<evidence type="ECO:0000313" key="2">
    <source>
        <dbReference type="EMBL" id="TKJ41865.1"/>
    </source>
</evidence>
<protein>
    <recommendedName>
        <fullName evidence="4">DUF2721 domain-containing protein</fullName>
    </recommendedName>
</protein>
<organism evidence="2 3">
    <name type="scientific">candidate division LCP-89 bacterium B3_LCP</name>
    <dbReference type="NCBI Taxonomy" id="2012998"/>
    <lineage>
        <taxon>Bacteria</taxon>
        <taxon>Pseudomonadati</taxon>
        <taxon>Bacteria division LCP-89</taxon>
    </lineage>
</organism>
<feature type="transmembrane region" description="Helical" evidence="1">
    <location>
        <begin position="143"/>
        <end position="169"/>
    </location>
</feature>
<gene>
    <name evidence="2" type="ORF">CEE37_04665</name>
</gene>
<evidence type="ECO:0000256" key="1">
    <source>
        <dbReference type="SAM" id="Phobius"/>
    </source>
</evidence>
<feature type="transmembrane region" description="Helical" evidence="1">
    <location>
        <begin position="110"/>
        <end position="137"/>
    </location>
</feature>
<accession>A0A532V3U8</accession>
<evidence type="ECO:0000313" key="3">
    <source>
        <dbReference type="Proteomes" id="UP000319619"/>
    </source>
</evidence>
<dbReference type="Proteomes" id="UP000319619">
    <property type="component" value="Unassembled WGS sequence"/>
</dbReference>
<proteinExistence type="predicted"/>
<dbReference type="EMBL" id="NJBN01000002">
    <property type="protein sequence ID" value="TKJ41865.1"/>
    <property type="molecule type" value="Genomic_DNA"/>
</dbReference>
<comment type="caution">
    <text evidence="2">The sequence shown here is derived from an EMBL/GenBank/DDBJ whole genome shotgun (WGS) entry which is preliminary data.</text>
</comment>
<sequence>MNEFIIDNKEVLSICTSLAIMLLSLAFGGILAWRHKICLEYESQKNVAISILNDRFVQRTSVHYSDIEEERERDKTSIEEIYKRPGQQQLVRELGRDLEDQNRVKRYFRWLVKVSGASFGFLWAAIILIVVAVALLWAESPFAVWVIWLLLLGTLLVGFFSSITAMWMLDGRFFKLVHRVIEPEGE</sequence>